<evidence type="ECO:0000256" key="2">
    <source>
        <dbReference type="SAM" id="SignalP"/>
    </source>
</evidence>
<dbReference type="Proteomes" id="UP001596071">
    <property type="component" value="Unassembled WGS sequence"/>
</dbReference>
<feature type="signal peptide" evidence="2">
    <location>
        <begin position="1"/>
        <end position="24"/>
    </location>
</feature>
<keyword evidence="3" id="KW-0449">Lipoprotein</keyword>
<evidence type="ECO:0000313" key="4">
    <source>
        <dbReference type="Proteomes" id="UP001596071"/>
    </source>
</evidence>
<evidence type="ECO:0000256" key="1">
    <source>
        <dbReference type="SAM" id="MobiDB-lite"/>
    </source>
</evidence>
<dbReference type="EMBL" id="JBHSNP010000011">
    <property type="protein sequence ID" value="MFC5603193.1"/>
    <property type="molecule type" value="Genomic_DNA"/>
</dbReference>
<evidence type="ECO:0000313" key="3">
    <source>
        <dbReference type="EMBL" id="MFC5603193.1"/>
    </source>
</evidence>
<dbReference type="PROSITE" id="PS51257">
    <property type="entry name" value="PROKAR_LIPOPROTEIN"/>
    <property type="match status" value="1"/>
</dbReference>
<name>A0ABW0TXQ3_9BACL</name>
<keyword evidence="2" id="KW-0732">Signal</keyword>
<proteinExistence type="predicted"/>
<accession>A0ABW0TXQ3</accession>
<organism evidence="3 4">
    <name type="scientific">Sporosarcina koreensis</name>
    <dbReference type="NCBI Taxonomy" id="334735"/>
    <lineage>
        <taxon>Bacteria</taxon>
        <taxon>Bacillati</taxon>
        <taxon>Bacillota</taxon>
        <taxon>Bacilli</taxon>
        <taxon>Bacillales</taxon>
        <taxon>Caryophanaceae</taxon>
        <taxon>Sporosarcina</taxon>
    </lineage>
</organism>
<comment type="caution">
    <text evidence="3">The sequence shown here is derived from an EMBL/GenBank/DDBJ whole genome shotgun (WGS) entry which is preliminary data.</text>
</comment>
<feature type="region of interest" description="Disordered" evidence="1">
    <location>
        <begin position="28"/>
        <end position="78"/>
    </location>
</feature>
<feature type="compositionally biased region" description="Polar residues" evidence="1">
    <location>
        <begin position="43"/>
        <end position="64"/>
    </location>
</feature>
<dbReference type="NCBIfam" id="TIGR02898">
    <property type="entry name" value="spore_YhcN_YlaJ"/>
    <property type="match status" value="1"/>
</dbReference>
<protein>
    <submittedName>
        <fullName evidence="3">YhcN/YlaJ family sporulation lipoprotein</fullName>
    </submittedName>
</protein>
<dbReference type="InterPro" id="IPR019076">
    <property type="entry name" value="Spore_lipoprot_YhcN/YlaJ-like"/>
</dbReference>
<feature type="compositionally biased region" description="Low complexity" evidence="1">
    <location>
        <begin position="68"/>
        <end position="78"/>
    </location>
</feature>
<sequence length="189" mass="20668">MKKLAIFPLSLLLILALVGCTTNRGTGGTNTTNGNAANDHNRTGVNTTGVGESAHGTNGLTNDRNTMNDHNGTNTTGNTERKVEVADDAADKIAALKEVERANVLVTDRNAYVGVELKKNVKESEALKKKIADEVRRVHTEFNNVYVSFNPDVVTRFTEYGNQIRAGKPVEGFFEEFTTSIHRMFPEAK</sequence>
<keyword evidence="4" id="KW-1185">Reference proteome</keyword>
<dbReference type="RefSeq" id="WP_381443515.1">
    <property type="nucleotide sequence ID" value="NZ_JBHSNP010000011.1"/>
</dbReference>
<gene>
    <name evidence="3" type="ORF">ACFPTP_08145</name>
</gene>
<feature type="chain" id="PRO_5045299072" evidence="2">
    <location>
        <begin position="25"/>
        <end position="189"/>
    </location>
</feature>
<dbReference type="InterPro" id="IPR014247">
    <property type="entry name" value="Spore_lipoprot_YhcN/YlaJ"/>
</dbReference>
<dbReference type="Pfam" id="PF09580">
    <property type="entry name" value="Spore_YhcN_YlaJ"/>
    <property type="match status" value="1"/>
</dbReference>
<reference evidence="4" key="1">
    <citation type="journal article" date="2019" name="Int. J. Syst. Evol. Microbiol.">
        <title>The Global Catalogue of Microorganisms (GCM) 10K type strain sequencing project: providing services to taxonomists for standard genome sequencing and annotation.</title>
        <authorList>
            <consortium name="The Broad Institute Genomics Platform"/>
            <consortium name="The Broad Institute Genome Sequencing Center for Infectious Disease"/>
            <person name="Wu L."/>
            <person name="Ma J."/>
        </authorList>
    </citation>
    <scope>NUCLEOTIDE SEQUENCE [LARGE SCALE GENOMIC DNA]</scope>
    <source>
        <strain evidence="4">KACC 11299</strain>
    </source>
</reference>